<proteinExistence type="predicted"/>
<dbReference type="VEuPathDB" id="FungiDB:G647_06720"/>
<accession>A0A1C1CS85</accession>
<gene>
    <name evidence="3" type="ORF">CLCR_07926</name>
</gene>
<feature type="compositionally biased region" description="Polar residues" evidence="1">
    <location>
        <begin position="119"/>
        <end position="133"/>
    </location>
</feature>
<feature type="region of interest" description="Disordered" evidence="1">
    <location>
        <begin position="463"/>
        <end position="482"/>
    </location>
</feature>
<evidence type="ECO:0000313" key="4">
    <source>
        <dbReference type="Proteomes" id="UP000094526"/>
    </source>
</evidence>
<protein>
    <submittedName>
        <fullName evidence="3">Uncharacterized protein</fullName>
    </submittedName>
</protein>
<feature type="compositionally biased region" description="Polar residues" evidence="1">
    <location>
        <begin position="438"/>
        <end position="447"/>
    </location>
</feature>
<name>A0A1C1CS85_9EURO</name>
<evidence type="ECO:0000256" key="1">
    <source>
        <dbReference type="SAM" id="MobiDB-lite"/>
    </source>
</evidence>
<feature type="region of interest" description="Disordered" evidence="1">
    <location>
        <begin position="257"/>
        <end position="278"/>
    </location>
</feature>
<feature type="compositionally biased region" description="Polar residues" evidence="1">
    <location>
        <begin position="143"/>
        <end position="166"/>
    </location>
</feature>
<feature type="compositionally biased region" description="Basic and acidic residues" evidence="1">
    <location>
        <begin position="463"/>
        <end position="480"/>
    </location>
</feature>
<dbReference type="VEuPathDB" id="FungiDB:CLCR_07926"/>
<dbReference type="EMBL" id="LGRB01000009">
    <property type="protein sequence ID" value="OCT51366.1"/>
    <property type="molecule type" value="Genomic_DNA"/>
</dbReference>
<feature type="transmembrane region" description="Helical" evidence="2">
    <location>
        <begin position="1142"/>
        <end position="1166"/>
    </location>
</feature>
<dbReference type="STRING" id="86049.A0A1C1CS85"/>
<keyword evidence="2" id="KW-0472">Membrane</keyword>
<keyword evidence="2" id="KW-0812">Transmembrane</keyword>
<feature type="region of interest" description="Disordered" evidence="1">
    <location>
        <begin position="291"/>
        <end position="387"/>
    </location>
</feature>
<feature type="compositionally biased region" description="Polar residues" evidence="1">
    <location>
        <begin position="185"/>
        <end position="205"/>
    </location>
</feature>
<dbReference type="AlphaFoldDB" id="A0A1C1CS85"/>
<evidence type="ECO:0000313" key="3">
    <source>
        <dbReference type="EMBL" id="OCT51366.1"/>
    </source>
</evidence>
<keyword evidence="4" id="KW-1185">Reference proteome</keyword>
<keyword evidence="2" id="KW-1133">Transmembrane helix</keyword>
<comment type="caution">
    <text evidence="3">The sequence shown here is derived from an EMBL/GenBank/DDBJ whole genome shotgun (WGS) entry which is preliminary data.</text>
</comment>
<reference evidence="4" key="1">
    <citation type="submission" date="2015-07" db="EMBL/GenBank/DDBJ databases">
        <authorList>
            <person name="Teixeira M.M."/>
            <person name="Souza R.C."/>
            <person name="Almeida L.G."/>
            <person name="Vicente V.A."/>
            <person name="de Hoog S."/>
            <person name="Bocca A.L."/>
            <person name="de Almeida S.R."/>
            <person name="Vasconcelos A.T."/>
            <person name="Felipe M.S."/>
        </authorList>
    </citation>
    <scope>NUCLEOTIDE SEQUENCE [LARGE SCALE GENOMIC DNA]</scope>
    <source>
        <strain evidence="4">KSF</strain>
    </source>
</reference>
<feature type="compositionally biased region" description="Basic and acidic residues" evidence="1">
    <location>
        <begin position="60"/>
        <end position="88"/>
    </location>
</feature>
<dbReference type="Proteomes" id="UP000094526">
    <property type="component" value="Unassembled WGS sequence"/>
</dbReference>
<sequence>MPVKYADPSDDSSTSPSSHLVHRPSNSVGSFRVRKHTRFKNEDESERWGIRGPLRHSSRSSRDSRGRESGSVRVHSDLDTDGVRDSRSRCSGANSTVGTNPSRRPRRSHNLGTVLEVPSGQTSRRTTIFNGSKSKQDLANRLDGQSTSAERLHAQHSSACSGMHQSVKSDDYLLSRGANPRTGVVTPSHSASSSLDDYTAQTQTPRRPARWRQKSDQWISLDLGEPTPISTNATEGFPEHQHQPLRIPQKLVAAKPSHSIRGPSLMESRDTPLNPLDPEMSLRTKERPIENSLSLNENPYAHGHSVLPQTYRLDPSVKRKPVGSPPNRMRDRAAHTQDGSDESTDTVLRMPRLNDGQRSSSAPDAPKGGFLNPQNVNKDLPKVPYDSALYGTQPATVSDPFLGARGMGQPANVRSSGITNIFSPRMAEKELPCLPMNSGPSQSTRNSPPYPTSPTETAADLMEGRQRSKLDPPQGPREDGDPAYLYIRPARPICPIPPPAENQHPLGERTMPVPVYDNPPRHPSPFVRITGPRLEGPRSMPPPEMSVLEKTRLALNPLLNTTTTPTGIFINGPGLPVPLQVGPRQMIPDLRMHRGHHGFLRRPAPQSDSGIIMNTAMNISANSMMSTPLPRIRPRAMARPARPARAEGMYGVPKVEHRGRCDMTCRDHQSRRMLTPIDTVSTTGIPDGEPVVMPEALKPRVEASQVLPSETKTLPEKAEVTSTSCGLMRKCSRCIHGFVDVKLHNTDSVIHTSDLQKDAAEAKEGTKPLHPYRSPLPVLPEDPTFCKEAIAQQDLTTPSHGKSESDERDHSICCPRCCKLDCHEGCLGHPSPTSSPSPANSMWSQAQTTGGSIEVSALVTGTEASANAKTDKLEQVSKIKGLDIAKTTRKSPPRMVQESKSDHRHIQAALSKLPVEPSVQTPTPAIPSTLNVLRRQTDAVAAALNASKSPGPAKTSAAIPAAMSAIGLTQQQVTLARPNIHRRQRSNSLPIVGLGITSRNASGGAESSRAVSGSRLRIPSPIGLALGCSAARNELFWSRNVSGTSTNTIEVQIPNLTSYTALHEIVFVPLEATKMWVKTHPQILTIGGDLLHRAWEMAQVMTKTASRVWAIIFVYSKTGKVRFHMSKGETVGGLMMDMARSLLYLLVFAAVGASVLRILGVILGVLRVGVWFCRGVFWLVRGILGVGSVK</sequence>
<feature type="compositionally biased region" description="Basic and acidic residues" evidence="1">
    <location>
        <begin position="39"/>
        <end position="49"/>
    </location>
</feature>
<organism evidence="3 4">
    <name type="scientific">Cladophialophora carrionii</name>
    <dbReference type="NCBI Taxonomy" id="86049"/>
    <lineage>
        <taxon>Eukaryota</taxon>
        <taxon>Fungi</taxon>
        <taxon>Dikarya</taxon>
        <taxon>Ascomycota</taxon>
        <taxon>Pezizomycotina</taxon>
        <taxon>Eurotiomycetes</taxon>
        <taxon>Chaetothyriomycetidae</taxon>
        <taxon>Chaetothyriales</taxon>
        <taxon>Herpotrichiellaceae</taxon>
        <taxon>Cladophialophora</taxon>
    </lineage>
</organism>
<feature type="compositionally biased region" description="Polar residues" evidence="1">
    <location>
        <begin position="89"/>
        <end position="102"/>
    </location>
</feature>
<dbReference type="OrthoDB" id="3363151at2759"/>
<feature type="region of interest" description="Disordered" evidence="1">
    <location>
        <begin position="431"/>
        <end position="457"/>
    </location>
</feature>
<evidence type="ECO:0000256" key="2">
    <source>
        <dbReference type="SAM" id="Phobius"/>
    </source>
</evidence>
<feature type="region of interest" description="Disordered" evidence="1">
    <location>
        <begin position="1"/>
        <end position="215"/>
    </location>
</feature>